<organism evidence="4 5">
    <name type="scientific">Gillisia lutea</name>
    <dbReference type="NCBI Taxonomy" id="2909668"/>
    <lineage>
        <taxon>Bacteria</taxon>
        <taxon>Pseudomonadati</taxon>
        <taxon>Bacteroidota</taxon>
        <taxon>Flavobacteriia</taxon>
        <taxon>Flavobacteriales</taxon>
        <taxon>Flavobacteriaceae</taxon>
        <taxon>Gillisia</taxon>
    </lineage>
</organism>
<evidence type="ECO:0000256" key="1">
    <source>
        <dbReference type="ARBA" id="ARBA00004613"/>
    </source>
</evidence>
<keyword evidence="2" id="KW-0732">Signal</keyword>
<evidence type="ECO:0000313" key="5">
    <source>
        <dbReference type="Proteomes" id="UP001179363"/>
    </source>
</evidence>
<dbReference type="PANTHER" id="PTHR34216">
    <property type="match status" value="1"/>
</dbReference>
<dbReference type="RefSeq" id="WP_236133915.1">
    <property type="nucleotide sequence ID" value="NZ_JAKGTH010000008.1"/>
</dbReference>
<gene>
    <name evidence="4" type="ORF">L1I30_08830</name>
</gene>
<dbReference type="PANTHER" id="PTHR34216:SF3">
    <property type="entry name" value="POLY-BETA-1,6-N-ACETYL-D-GLUCOSAMINE N-DEACETYLASE"/>
    <property type="match status" value="1"/>
</dbReference>
<reference evidence="4" key="1">
    <citation type="submission" date="2022-01" db="EMBL/GenBank/DDBJ databases">
        <title>Gillisia lutea sp. nov., isolated from marine plastic residues from the Malvarosa beach (Valencia, Spain).</title>
        <authorList>
            <person name="Vidal-Verdu A."/>
            <person name="Molina-Menor E."/>
            <person name="Satari L."/>
            <person name="Pascual J."/>
            <person name="Pereto J."/>
            <person name="Porcar M."/>
        </authorList>
    </citation>
    <scope>NUCLEOTIDE SEQUENCE</scope>
    <source>
        <strain evidence="4">M10.2A</strain>
    </source>
</reference>
<feature type="domain" description="NodB homology" evidence="3">
    <location>
        <begin position="59"/>
        <end position="156"/>
    </location>
</feature>
<dbReference type="InterPro" id="IPR011330">
    <property type="entry name" value="Glyco_hydro/deAcase_b/a-brl"/>
</dbReference>
<evidence type="ECO:0000313" key="4">
    <source>
        <dbReference type="EMBL" id="MCF4101767.1"/>
    </source>
</evidence>
<comment type="caution">
    <text evidence="4">The sequence shown here is derived from an EMBL/GenBank/DDBJ whole genome shotgun (WGS) entry which is preliminary data.</text>
</comment>
<sequence length="359" mass="41321">MYKFLTVLLFFIFSYINLAVTEKYGTSDLRNYKISTRCKYQIKENAVSNKYEVAVWKNFTEAAISHTWDDNTSNQLTVALPIYDHYNFKTTFFTVSGWEPNWESLRSAMLNGHEVASHSHSHRRFDELTKKEINSELVNSKNEIATKLGSNKCLTYAYSNCITEDYELTKNFYIAARDCDEQIEAQTPADFMKISSFLCGSESENKTAKHFNDIAESAAVEKGWAVYLFHGVDNDGGYSSIKSDELAKHLKFLDANRTTYWLDTFVNVVKYIKERDAVIVKELSNSRNIITAELTDGLDNDIYNYPLSIKKEIPLYWNTVKVAQNKKAVQFFIKKEDGKQYVIFEAIPDAGIVSIKNYK</sequence>
<accession>A0ABS9EHG9</accession>
<protein>
    <submittedName>
        <fullName evidence="4">Polysaccharide deacetylase family protein</fullName>
    </submittedName>
</protein>
<comment type="subcellular location">
    <subcellularLocation>
        <location evidence="1">Secreted</location>
    </subcellularLocation>
</comment>
<dbReference type="SUPFAM" id="SSF88713">
    <property type="entry name" value="Glycoside hydrolase/deacetylase"/>
    <property type="match status" value="1"/>
</dbReference>
<dbReference type="Proteomes" id="UP001179363">
    <property type="component" value="Unassembled WGS sequence"/>
</dbReference>
<dbReference type="InterPro" id="IPR051398">
    <property type="entry name" value="Polysacch_Deacetylase"/>
</dbReference>
<evidence type="ECO:0000256" key="2">
    <source>
        <dbReference type="ARBA" id="ARBA00022729"/>
    </source>
</evidence>
<dbReference type="Pfam" id="PF01522">
    <property type="entry name" value="Polysacc_deac_1"/>
    <property type="match status" value="1"/>
</dbReference>
<dbReference type="Gene3D" id="3.20.20.370">
    <property type="entry name" value="Glycoside hydrolase/deacetylase"/>
    <property type="match status" value="1"/>
</dbReference>
<keyword evidence="5" id="KW-1185">Reference proteome</keyword>
<evidence type="ECO:0000259" key="3">
    <source>
        <dbReference type="Pfam" id="PF01522"/>
    </source>
</evidence>
<name>A0ABS9EHG9_9FLAO</name>
<dbReference type="InterPro" id="IPR002509">
    <property type="entry name" value="NODB_dom"/>
</dbReference>
<proteinExistence type="predicted"/>
<dbReference type="EMBL" id="JAKGTH010000008">
    <property type="protein sequence ID" value="MCF4101767.1"/>
    <property type="molecule type" value="Genomic_DNA"/>
</dbReference>